<dbReference type="InterPro" id="IPR010987">
    <property type="entry name" value="Glutathione-S-Trfase_C-like"/>
</dbReference>
<proteinExistence type="predicted"/>
<dbReference type="Pfam" id="PF00647">
    <property type="entry name" value="EF1G"/>
    <property type="match status" value="1"/>
</dbReference>
<dbReference type="Pfam" id="PF00043">
    <property type="entry name" value="GST_C"/>
    <property type="match status" value="1"/>
</dbReference>
<dbReference type="PANTHER" id="PTHR43986">
    <property type="entry name" value="ELONGATION FACTOR 1-GAMMA"/>
    <property type="match status" value="1"/>
</dbReference>
<dbReference type="CDD" id="cd03181">
    <property type="entry name" value="GST_C_EF1Bgamma_like"/>
    <property type="match status" value="1"/>
</dbReference>
<evidence type="ECO:0000259" key="5">
    <source>
        <dbReference type="PROSITE" id="PS50040"/>
    </source>
</evidence>
<evidence type="ECO:0000259" key="6">
    <source>
        <dbReference type="PROSITE" id="PS50405"/>
    </source>
</evidence>
<dbReference type="GO" id="GO:0003746">
    <property type="term" value="F:translation elongation factor activity"/>
    <property type="evidence" value="ECO:0007669"/>
    <property type="project" value="UniProtKB-KW"/>
</dbReference>
<feature type="domain" description="EF-1-gamma C-terminal" evidence="5">
    <location>
        <begin position="222"/>
        <end position="379"/>
    </location>
</feature>
<accession>A0ABQ8XQ19</accession>
<dbReference type="InterPro" id="IPR004046">
    <property type="entry name" value="GST_C"/>
</dbReference>
<evidence type="ECO:0000256" key="4">
    <source>
        <dbReference type="SAM" id="MobiDB-lite"/>
    </source>
</evidence>
<protein>
    <submittedName>
        <fullName evidence="7">Elongation factor 1-gamma</fullName>
    </submittedName>
</protein>
<name>A0ABQ8XQ19_9EUKA</name>
<dbReference type="SUPFAM" id="SSF47616">
    <property type="entry name" value="GST C-terminal domain-like"/>
    <property type="match status" value="1"/>
</dbReference>
<feature type="region of interest" description="Disordered" evidence="4">
    <location>
        <begin position="196"/>
        <end position="227"/>
    </location>
</feature>
<dbReference type="SUPFAM" id="SSF89942">
    <property type="entry name" value="eEF1-gamma domain"/>
    <property type="match status" value="1"/>
</dbReference>
<dbReference type="Gene3D" id="1.20.1050.10">
    <property type="match status" value="1"/>
</dbReference>
<feature type="compositionally biased region" description="Basic residues" evidence="4">
    <location>
        <begin position="198"/>
        <end position="221"/>
    </location>
</feature>
<keyword evidence="8" id="KW-1185">Reference proteome</keyword>
<dbReference type="Proteomes" id="UP001150062">
    <property type="component" value="Unassembled WGS sequence"/>
</dbReference>
<evidence type="ECO:0000256" key="1">
    <source>
        <dbReference type="ARBA" id="ARBA00022768"/>
    </source>
</evidence>
<dbReference type="InterPro" id="IPR036282">
    <property type="entry name" value="Glutathione-S-Trfase_C_sf"/>
</dbReference>
<dbReference type="InterPro" id="IPR050802">
    <property type="entry name" value="EF-GSTs"/>
</dbReference>
<organism evidence="7 8">
    <name type="scientific">Anaeramoeba flamelloides</name>
    <dbReference type="NCBI Taxonomy" id="1746091"/>
    <lineage>
        <taxon>Eukaryota</taxon>
        <taxon>Metamonada</taxon>
        <taxon>Anaeramoebidae</taxon>
        <taxon>Anaeramoeba</taxon>
    </lineage>
</organism>
<dbReference type="PROSITE" id="PS50405">
    <property type="entry name" value="GST_CTER"/>
    <property type="match status" value="1"/>
</dbReference>
<reference evidence="7" key="1">
    <citation type="submission" date="2022-08" db="EMBL/GenBank/DDBJ databases">
        <title>Novel sulfate-reducing endosymbionts in the free-living metamonad Anaeramoeba.</title>
        <authorList>
            <person name="Jerlstrom-Hultqvist J."/>
            <person name="Cepicka I."/>
            <person name="Gallot-Lavallee L."/>
            <person name="Salas-Leiva D."/>
            <person name="Curtis B.A."/>
            <person name="Zahonova K."/>
            <person name="Pipaliya S."/>
            <person name="Dacks J."/>
            <person name="Roger A.J."/>
        </authorList>
    </citation>
    <scope>NUCLEOTIDE SEQUENCE</scope>
    <source>
        <strain evidence="7">Schooner1</strain>
    </source>
</reference>
<feature type="domain" description="GST C-terminal" evidence="6">
    <location>
        <begin position="63"/>
        <end position="195"/>
    </location>
</feature>
<dbReference type="InterPro" id="IPR036433">
    <property type="entry name" value="EF1B_G_C_sf"/>
</dbReference>
<dbReference type="PANTHER" id="PTHR43986:SF1">
    <property type="entry name" value="ELONGATION FACTOR 1-GAMMA"/>
    <property type="match status" value="1"/>
</dbReference>
<evidence type="ECO:0000256" key="3">
    <source>
        <dbReference type="PROSITE-ProRule" id="PRU00519"/>
    </source>
</evidence>
<evidence type="ECO:0000256" key="2">
    <source>
        <dbReference type="ARBA" id="ARBA00022917"/>
    </source>
</evidence>
<dbReference type="Gene3D" id="3.30.70.1010">
    <property type="entry name" value="Translation elongation factor EF1B, gamma chain, conserved domain"/>
    <property type="match status" value="1"/>
</dbReference>
<dbReference type="InterPro" id="IPR001662">
    <property type="entry name" value="EF1B_G_C"/>
</dbReference>
<comment type="caution">
    <text evidence="7">The sequence shown here is derived from an EMBL/GenBank/DDBJ whole genome shotgun (WGS) entry which is preliminary data.</text>
</comment>
<evidence type="ECO:0000313" key="8">
    <source>
        <dbReference type="Proteomes" id="UP001150062"/>
    </source>
</evidence>
<dbReference type="EMBL" id="JAOAOG010000270">
    <property type="protein sequence ID" value="KAJ6234435.1"/>
    <property type="molecule type" value="Genomic_DNA"/>
</dbReference>
<keyword evidence="2 3" id="KW-0648">Protein biosynthesis</keyword>
<sequence>MEILGQENCWDVKQLLVVAKYLGIEVTVGKLEKDDGLFGNWPVLKTKDLELVGTRAIEEFFCEQKEKDLLKGKSNEVNCWIDLAGRTTTNLSFWVGAANGTNSFIQPVIQQTKKEITAILIGLNNYLVDKTYLVGEEITLADIVMAGALIPAFVKVLFPQFVNKFGNVLRWFKTFTHQEQVLSVYGELELCKTEFKPQRKKKQQPKKKQQKKPQPKKKQQRKVNPLDQLPKSSMELDEWKRQYSNTKTREQAIPWLLENFDKEGYCLYISHYKYPEENEQAFVACNLASGFMQRLEPLRKYGFGSLCILGENRNYTIAGAWIFRGTGIPFEMTNCDDFEVHEFVKCDLDKADDKEYFEDLLAADGKLRGKKYVDWKCFK</sequence>
<evidence type="ECO:0000313" key="7">
    <source>
        <dbReference type="EMBL" id="KAJ6234435.1"/>
    </source>
</evidence>
<gene>
    <name evidence="7" type="ORF">M0813_29425</name>
</gene>
<dbReference type="PROSITE" id="PS50040">
    <property type="entry name" value="EF1G_C"/>
    <property type="match status" value="1"/>
</dbReference>
<keyword evidence="1 3" id="KW-0251">Elongation factor</keyword>
<dbReference type="SMART" id="SM01183">
    <property type="entry name" value="EF1G"/>
    <property type="match status" value="1"/>
</dbReference>